<keyword evidence="1" id="KW-0479">Metal-binding</keyword>
<protein>
    <recommendedName>
        <fullName evidence="1">Protein phosphatase</fullName>
        <ecNumber evidence="1">3.1.3.16</ecNumber>
    </recommendedName>
</protein>
<evidence type="ECO:0000313" key="5">
    <source>
        <dbReference type="Proteomes" id="UP000008066"/>
    </source>
</evidence>
<dbReference type="GO" id="GO:0004722">
    <property type="term" value="F:protein serine/threonine phosphatase activity"/>
    <property type="evidence" value="ECO:0007669"/>
    <property type="project" value="UniProtKB-EC"/>
</dbReference>
<feature type="region of interest" description="Disordered" evidence="2">
    <location>
        <begin position="22"/>
        <end position="90"/>
    </location>
</feature>
<feature type="compositionally biased region" description="Low complexity" evidence="2">
    <location>
        <begin position="271"/>
        <end position="291"/>
    </location>
</feature>
<keyword evidence="1" id="KW-0460">Magnesium</keyword>
<comment type="cofactor">
    <cofactor evidence="1">
        <name>Mg(2+)</name>
        <dbReference type="ChEBI" id="CHEBI:18420"/>
    </cofactor>
</comment>
<dbReference type="EMBL" id="GL988037">
    <property type="protein sequence ID" value="EGS23302.1"/>
    <property type="molecule type" value="Genomic_DNA"/>
</dbReference>
<dbReference type="GeneID" id="18255007"/>
<dbReference type="AlphaFoldDB" id="G0S0E1"/>
<dbReference type="InterPro" id="IPR001932">
    <property type="entry name" value="PPM-type_phosphatase-like_dom"/>
</dbReference>
<dbReference type="InterPro" id="IPR036457">
    <property type="entry name" value="PPM-type-like_dom_sf"/>
</dbReference>
<dbReference type="KEGG" id="cthr:CTHT_0009690"/>
<reference evidence="4 5" key="1">
    <citation type="journal article" date="2011" name="Cell">
        <title>Insight into structure and assembly of the nuclear pore complex by utilizing the genome of a eukaryotic thermophile.</title>
        <authorList>
            <person name="Amlacher S."/>
            <person name="Sarges P."/>
            <person name="Flemming D."/>
            <person name="van Noort V."/>
            <person name="Kunze R."/>
            <person name="Devos D.P."/>
            <person name="Arumugam M."/>
            <person name="Bork P."/>
            <person name="Hurt E."/>
        </authorList>
    </citation>
    <scope>NUCLEOTIDE SEQUENCE [LARGE SCALE GENOMIC DNA]</scope>
    <source>
        <strain evidence="5">DSM 1495 / CBS 144.50 / IMI 039719</strain>
    </source>
</reference>
<dbReference type="PANTHER" id="PTHR12320:SF24">
    <property type="entry name" value="PROTEIN PHOSPHATASE"/>
    <property type="match status" value="1"/>
</dbReference>
<comment type="similarity">
    <text evidence="1">Belongs to the PP2C family.</text>
</comment>
<evidence type="ECO:0000256" key="1">
    <source>
        <dbReference type="RuleBase" id="RU366020"/>
    </source>
</evidence>
<dbReference type="Gene3D" id="3.60.40.10">
    <property type="entry name" value="PPM-type phosphatase domain"/>
    <property type="match status" value="1"/>
</dbReference>
<dbReference type="Proteomes" id="UP000008066">
    <property type="component" value="Unassembled WGS sequence"/>
</dbReference>
<organism evidence="5">
    <name type="scientific">Chaetomium thermophilum (strain DSM 1495 / CBS 144.50 / IMI 039719)</name>
    <name type="common">Thermochaetoides thermophila</name>
    <dbReference type="NCBI Taxonomy" id="759272"/>
    <lineage>
        <taxon>Eukaryota</taxon>
        <taxon>Fungi</taxon>
        <taxon>Dikarya</taxon>
        <taxon>Ascomycota</taxon>
        <taxon>Pezizomycotina</taxon>
        <taxon>Sordariomycetes</taxon>
        <taxon>Sordariomycetidae</taxon>
        <taxon>Sordariales</taxon>
        <taxon>Chaetomiaceae</taxon>
        <taxon>Thermochaetoides</taxon>
    </lineage>
</organism>
<gene>
    <name evidence="4" type="ORF">CTHT_0009690</name>
</gene>
<proteinExistence type="inferred from homology"/>
<keyword evidence="1" id="KW-0904">Protein phosphatase</keyword>
<sequence length="494" mass="53456">MPNFRKARSQIAGNGVGVAAAVHPSHSSIARGPGQQGGLGLLDKIRPSKPSQQPSPSPPTTIQASPTPSSAATPTRSTTPSPPPYVDASGRFDASALPKLPFRFDTGIALFAKRTPRPFPPPFLSPPSASFSDPLSTHDRSRAYVGGQLIQGFTNGDDAVFASDYFICANDGVGAWSTRPRGHAGLWARLILHFWATAIFEDALRQGDGYQPDPVAYLQRAYEQTIEATSAPNDWQGTTTATGAQLHYRRIERKEQQEPSNQQASETAAQSEDSSAPTSTPPADSQSPSSPCDTSEVEPVLYVTNLGDSQVMVIRPSTREVIYKSAEQWHWFDCPRQLGTNSPDTPSECAVVDAVPIQEGDIVLAMSDGVIDNLWAHEIVAKVTESLAKWQRGEVSVDWAVGVRGLDRQPCEADLYEGAGVSEDDDWQVRRRRRRDDSGMWYVAQELMEAAKAIAVDPFAESPFMEHAIEEGLASGGGKLDDISVVAAICRRND</sequence>
<dbReference type="InterPro" id="IPR039123">
    <property type="entry name" value="PPTC7"/>
</dbReference>
<comment type="catalytic activity">
    <reaction evidence="1">
        <text>O-phospho-L-seryl-[protein] + H2O = L-seryl-[protein] + phosphate</text>
        <dbReference type="Rhea" id="RHEA:20629"/>
        <dbReference type="Rhea" id="RHEA-COMP:9863"/>
        <dbReference type="Rhea" id="RHEA-COMP:11604"/>
        <dbReference type="ChEBI" id="CHEBI:15377"/>
        <dbReference type="ChEBI" id="CHEBI:29999"/>
        <dbReference type="ChEBI" id="CHEBI:43474"/>
        <dbReference type="ChEBI" id="CHEBI:83421"/>
        <dbReference type="EC" id="3.1.3.16"/>
    </reaction>
</comment>
<dbReference type="RefSeq" id="XP_006691493.1">
    <property type="nucleotide sequence ID" value="XM_006691430.1"/>
</dbReference>
<comment type="cofactor">
    <cofactor evidence="1">
        <name>Mn(2+)</name>
        <dbReference type="ChEBI" id="CHEBI:29035"/>
    </cofactor>
</comment>
<name>G0S0E1_CHATD</name>
<feature type="compositionally biased region" description="Polar residues" evidence="2">
    <location>
        <begin position="258"/>
        <end position="270"/>
    </location>
</feature>
<comment type="catalytic activity">
    <reaction evidence="1">
        <text>O-phospho-L-threonyl-[protein] + H2O = L-threonyl-[protein] + phosphate</text>
        <dbReference type="Rhea" id="RHEA:47004"/>
        <dbReference type="Rhea" id="RHEA-COMP:11060"/>
        <dbReference type="Rhea" id="RHEA-COMP:11605"/>
        <dbReference type="ChEBI" id="CHEBI:15377"/>
        <dbReference type="ChEBI" id="CHEBI:30013"/>
        <dbReference type="ChEBI" id="CHEBI:43474"/>
        <dbReference type="ChEBI" id="CHEBI:61977"/>
        <dbReference type="EC" id="3.1.3.16"/>
    </reaction>
</comment>
<keyword evidence="1" id="KW-0378">Hydrolase</keyword>
<keyword evidence="1" id="KW-0464">Manganese</keyword>
<accession>G0S0E1</accession>
<dbReference type="GO" id="GO:0046872">
    <property type="term" value="F:metal ion binding"/>
    <property type="evidence" value="ECO:0007669"/>
    <property type="project" value="UniProtKB-UniRule"/>
</dbReference>
<dbReference type="eggNOG" id="KOG1379">
    <property type="taxonomic scope" value="Eukaryota"/>
</dbReference>
<dbReference type="SMART" id="SM00332">
    <property type="entry name" value="PP2Cc"/>
    <property type="match status" value="1"/>
</dbReference>
<feature type="domain" description="PPM-type phosphatase" evidence="3">
    <location>
        <begin position="140"/>
        <end position="488"/>
    </location>
</feature>
<evidence type="ECO:0000259" key="3">
    <source>
        <dbReference type="SMART" id="SM00332"/>
    </source>
</evidence>
<evidence type="ECO:0000256" key="2">
    <source>
        <dbReference type="SAM" id="MobiDB-lite"/>
    </source>
</evidence>
<dbReference type="PANTHER" id="PTHR12320">
    <property type="entry name" value="PROTEIN PHOSPHATASE 2C"/>
    <property type="match status" value="1"/>
</dbReference>
<dbReference type="HOGENOM" id="CLU_029404_1_0_1"/>
<dbReference type="EC" id="3.1.3.16" evidence="1"/>
<dbReference type="OMA" id="FKTEGQW"/>
<keyword evidence="5" id="KW-1185">Reference proteome</keyword>
<dbReference type="SUPFAM" id="SSF81606">
    <property type="entry name" value="PP2C-like"/>
    <property type="match status" value="1"/>
</dbReference>
<feature type="region of interest" description="Disordered" evidence="2">
    <location>
        <begin position="252"/>
        <end position="295"/>
    </location>
</feature>
<feature type="compositionally biased region" description="Low complexity" evidence="2">
    <location>
        <begin position="60"/>
        <end position="79"/>
    </location>
</feature>
<evidence type="ECO:0000313" key="4">
    <source>
        <dbReference type="EMBL" id="EGS23302.1"/>
    </source>
</evidence>
<dbReference type="OrthoDB" id="25675at2759"/>